<evidence type="ECO:0000313" key="12">
    <source>
        <dbReference type="EMBL" id="OXA48547.1"/>
    </source>
</evidence>
<evidence type="ECO:0000256" key="8">
    <source>
        <dbReference type="RuleBase" id="RU364139"/>
    </source>
</evidence>
<comment type="function">
    <text evidence="8">Binds to single and double-stranded DNA and exhibits DNA-dependent ATPase activity. Underwinds duplex DNA.</text>
</comment>
<dbReference type="SMART" id="SM00382">
    <property type="entry name" value="AAA"/>
    <property type="match status" value="1"/>
</dbReference>
<dbReference type="InterPro" id="IPR020587">
    <property type="entry name" value="RecA_monomer-monomer_interface"/>
</dbReference>
<evidence type="ECO:0000256" key="3">
    <source>
        <dbReference type="ARBA" id="ARBA00022741"/>
    </source>
</evidence>
<dbReference type="InterPro" id="IPR010995">
    <property type="entry name" value="DNA_repair_Rad51/TF_NusA_a-hlx"/>
</dbReference>
<keyword evidence="8" id="KW-0234">DNA repair</keyword>
<evidence type="ECO:0000256" key="2">
    <source>
        <dbReference type="ARBA" id="ARBA00007095"/>
    </source>
</evidence>
<evidence type="ECO:0000259" key="11">
    <source>
        <dbReference type="PROSITE" id="PS50163"/>
    </source>
</evidence>
<evidence type="ECO:0000256" key="4">
    <source>
        <dbReference type="ARBA" id="ARBA00022840"/>
    </source>
</evidence>
<dbReference type="SUPFAM" id="SSF47794">
    <property type="entry name" value="Rad51 N-terminal domain-like"/>
    <property type="match status" value="1"/>
</dbReference>
<accession>A0A226DV41</accession>
<keyword evidence="8" id="KW-0233">DNA recombination</keyword>
<feature type="region of interest" description="Disordered" evidence="9">
    <location>
        <begin position="1"/>
        <end position="44"/>
    </location>
</feature>
<dbReference type="SUPFAM" id="SSF52540">
    <property type="entry name" value="P-loop containing nucleoside triphosphate hydrolases"/>
    <property type="match status" value="1"/>
</dbReference>
<dbReference type="InterPro" id="IPR027417">
    <property type="entry name" value="P-loop_NTPase"/>
</dbReference>
<dbReference type="GO" id="GO:0003690">
    <property type="term" value="F:double-stranded DNA binding"/>
    <property type="evidence" value="ECO:0007669"/>
    <property type="project" value="InterPro"/>
</dbReference>
<keyword evidence="6 8" id="KW-0539">Nucleus</keyword>
<keyword evidence="5 8" id="KW-0238">DNA-binding</keyword>
<dbReference type="GO" id="GO:0003697">
    <property type="term" value="F:single-stranded DNA binding"/>
    <property type="evidence" value="ECO:0007669"/>
    <property type="project" value="InterPro"/>
</dbReference>
<dbReference type="GO" id="GO:0140664">
    <property type="term" value="F:ATP-dependent DNA damage sensor activity"/>
    <property type="evidence" value="ECO:0007669"/>
    <property type="project" value="InterPro"/>
</dbReference>
<dbReference type="Pfam" id="PF08423">
    <property type="entry name" value="Rad51"/>
    <property type="match status" value="1"/>
</dbReference>
<dbReference type="NCBIfam" id="NF003301">
    <property type="entry name" value="PRK04301.1"/>
    <property type="match status" value="1"/>
</dbReference>
<dbReference type="Pfam" id="PF14520">
    <property type="entry name" value="HHH_5"/>
    <property type="match status" value="1"/>
</dbReference>
<dbReference type="PIRSF" id="PIRSF005856">
    <property type="entry name" value="Rad51"/>
    <property type="match status" value="1"/>
</dbReference>
<dbReference type="GO" id="GO:0000150">
    <property type="term" value="F:DNA strand exchange activity"/>
    <property type="evidence" value="ECO:0007669"/>
    <property type="project" value="InterPro"/>
</dbReference>
<evidence type="ECO:0000256" key="1">
    <source>
        <dbReference type="ARBA" id="ARBA00004123"/>
    </source>
</evidence>
<comment type="subcellular location">
    <subcellularLocation>
        <location evidence="1 8">Nucleus</location>
    </subcellularLocation>
</comment>
<feature type="compositionally biased region" description="Pro residues" evidence="9">
    <location>
        <begin position="21"/>
        <end position="34"/>
    </location>
</feature>
<dbReference type="NCBIfam" id="TIGR02239">
    <property type="entry name" value="recomb_RAD51"/>
    <property type="match status" value="1"/>
</dbReference>
<dbReference type="GO" id="GO:0000794">
    <property type="term" value="C:condensed nuclear chromosome"/>
    <property type="evidence" value="ECO:0007669"/>
    <property type="project" value="TreeGrafter"/>
</dbReference>
<dbReference type="PANTHER" id="PTHR22942">
    <property type="entry name" value="RECA/RAD51/RADA DNA STRAND-PAIRING FAMILY MEMBER"/>
    <property type="match status" value="1"/>
</dbReference>
<comment type="similarity">
    <text evidence="2 8">Belongs to the RecA family. RAD51 subfamily.</text>
</comment>
<keyword evidence="8" id="KW-0227">DNA damage</keyword>
<dbReference type="Proteomes" id="UP000198287">
    <property type="component" value="Unassembled WGS sequence"/>
</dbReference>
<dbReference type="Gene3D" id="1.10.150.20">
    <property type="entry name" value="5' to 3' exonuclease, C-terminal subdomain"/>
    <property type="match status" value="1"/>
</dbReference>
<dbReference type="InterPro" id="IPR011941">
    <property type="entry name" value="DNA_recomb/repair_Rad51"/>
</dbReference>
<dbReference type="PROSITE" id="PS50163">
    <property type="entry name" value="RECA_3"/>
    <property type="match status" value="1"/>
</dbReference>
<dbReference type="GO" id="GO:0070192">
    <property type="term" value="P:chromosome organization involved in meiotic cell cycle"/>
    <property type="evidence" value="ECO:0007669"/>
    <property type="project" value="TreeGrafter"/>
</dbReference>
<dbReference type="InterPro" id="IPR003593">
    <property type="entry name" value="AAA+_ATPase"/>
</dbReference>
<gene>
    <name evidence="12" type="ORF">Fcan01_16199</name>
</gene>
<feature type="domain" description="RecA family profile 2" evidence="11">
    <location>
        <begin position="303"/>
        <end position="365"/>
    </location>
</feature>
<dbReference type="PANTHER" id="PTHR22942:SF39">
    <property type="entry name" value="DNA REPAIR PROTEIN RAD51 HOMOLOG 1"/>
    <property type="match status" value="1"/>
</dbReference>
<feature type="compositionally biased region" description="Acidic residues" evidence="9">
    <location>
        <begin position="35"/>
        <end position="44"/>
    </location>
</feature>
<evidence type="ECO:0000256" key="9">
    <source>
        <dbReference type="SAM" id="MobiDB-lite"/>
    </source>
</evidence>
<dbReference type="Gene3D" id="3.40.50.300">
    <property type="entry name" value="P-loop containing nucleotide triphosphate hydrolases"/>
    <property type="match status" value="1"/>
</dbReference>
<feature type="domain" description="RecA family profile 1" evidence="10">
    <location>
        <begin position="123"/>
        <end position="294"/>
    </location>
</feature>
<evidence type="ECO:0000256" key="6">
    <source>
        <dbReference type="ARBA" id="ARBA00023242"/>
    </source>
</evidence>
<dbReference type="OrthoDB" id="4062651at2759"/>
<sequence length="365" mass="39457">MGPVESVATTIWNSSELQPRQPSPPPVVVAPPPDSDYDDLDDEGGPQLLPILRHNNGITSRDIKNLKAAGFRTVESVAYSAKNTLLSVPGVTLAKAEKFLREAAKLVPMGICTADEVLSKRGELIRLTTGSKKLDKLLDGGVETGFVTELFGEFSTGKSQICHMLAVTCQLPLDVGGGDGKCLYIDTDGSFRPERVVAISDRYGLRSSEVLTNVAYARAYNTDHQMKLLTMAEDLFSKSRFCLLIVDSATSLYRTDYSGRDEVSARQQHLAQFLRKLNFLCDVFGVAVVITNQVIGDQCDAGGGLQGEPMKPIGGHIVGHAVTTRLFLRKGKGVNRLCKIYGSPCLPQAECTFSINSDGIGDAKE</sequence>
<keyword evidence="13" id="KW-1185">Reference proteome</keyword>
<dbReference type="InterPro" id="IPR020588">
    <property type="entry name" value="RecA_ATP-bd"/>
</dbReference>
<keyword evidence="3 7" id="KW-0547">Nucleotide-binding</keyword>
<dbReference type="STRING" id="158441.A0A226DV41"/>
<dbReference type="GO" id="GO:0006312">
    <property type="term" value="P:mitotic recombination"/>
    <property type="evidence" value="ECO:0007669"/>
    <property type="project" value="TreeGrafter"/>
</dbReference>
<proteinExistence type="inferred from homology"/>
<evidence type="ECO:0000259" key="10">
    <source>
        <dbReference type="PROSITE" id="PS50162"/>
    </source>
</evidence>
<name>A0A226DV41_FOLCA</name>
<protein>
    <recommendedName>
        <fullName evidence="8">DNA repair protein RAD51 homolog</fullName>
    </recommendedName>
</protein>
<comment type="caution">
    <text evidence="12">The sequence shown here is derived from an EMBL/GenBank/DDBJ whole genome shotgun (WGS) entry which is preliminary data.</text>
</comment>
<dbReference type="EMBL" id="LNIX01000011">
    <property type="protein sequence ID" value="OXA48547.1"/>
    <property type="molecule type" value="Genomic_DNA"/>
</dbReference>
<organism evidence="12 13">
    <name type="scientific">Folsomia candida</name>
    <name type="common">Springtail</name>
    <dbReference type="NCBI Taxonomy" id="158441"/>
    <lineage>
        <taxon>Eukaryota</taxon>
        <taxon>Metazoa</taxon>
        <taxon>Ecdysozoa</taxon>
        <taxon>Arthropoda</taxon>
        <taxon>Hexapoda</taxon>
        <taxon>Collembola</taxon>
        <taxon>Entomobryomorpha</taxon>
        <taxon>Isotomoidea</taxon>
        <taxon>Isotomidae</taxon>
        <taxon>Proisotominae</taxon>
        <taxon>Folsomia</taxon>
    </lineage>
</organism>
<dbReference type="InterPro" id="IPR013632">
    <property type="entry name" value="Rad51_C"/>
</dbReference>
<dbReference type="InterPro" id="IPR016467">
    <property type="entry name" value="DNA_recomb/repair_RecA-like"/>
</dbReference>
<dbReference type="AlphaFoldDB" id="A0A226DV41"/>
<evidence type="ECO:0000313" key="13">
    <source>
        <dbReference type="Proteomes" id="UP000198287"/>
    </source>
</evidence>
<dbReference type="GO" id="GO:0005524">
    <property type="term" value="F:ATP binding"/>
    <property type="evidence" value="ECO:0007669"/>
    <property type="project" value="UniProtKB-KW"/>
</dbReference>
<reference evidence="12 13" key="1">
    <citation type="submission" date="2015-12" db="EMBL/GenBank/DDBJ databases">
        <title>The genome of Folsomia candida.</title>
        <authorList>
            <person name="Faddeeva A."/>
            <person name="Derks M.F."/>
            <person name="Anvar Y."/>
            <person name="Smit S."/>
            <person name="Van Straalen N."/>
            <person name="Roelofs D."/>
        </authorList>
    </citation>
    <scope>NUCLEOTIDE SEQUENCE [LARGE SCALE GENOMIC DNA]</scope>
    <source>
        <strain evidence="12 13">VU population</strain>
        <tissue evidence="12">Whole body</tissue>
    </source>
</reference>
<dbReference type="PROSITE" id="PS50162">
    <property type="entry name" value="RECA_2"/>
    <property type="match status" value="1"/>
</dbReference>
<feature type="compositionally biased region" description="Polar residues" evidence="9">
    <location>
        <begin position="7"/>
        <end position="18"/>
    </location>
</feature>
<dbReference type="GO" id="GO:0042148">
    <property type="term" value="P:DNA strand invasion"/>
    <property type="evidence" value="ECO:0007669"/>
    <property type="project" value="TreeGrafter"/>
</dbReference>
<dbReference type="GO" id="GO:0007131">
    <property type="term" value="P:reciprocal meiotic recombination"/>
    <property type="evidence" value="ECO:0007669"/>
    <property type="project" value="TreeGrafter"/>
</dbReference>
<dbReference type="GO" id="GO:0000730">
    <property type="term" value="P:DNA recombinase assembly"/>
    <property type="evidence" value="ECO:0007669"/>
    <property type="project" value="TreeGrafter"/>
</dbReference>
<dbReference type="OMA" id="LADELGX"/>
<dbReference type="FunFam" id="3.40.50.300:FF:002052">
    <property type="entry name" value="DNA repair protein RAD51 homolog"/>
    <property type="match status" value="1"/>
</dbReference>
<keyword evidence="4 7" id="KW-0067">ATP-binding</keyword>
<dbReference type="GO" id="GO:1990426">
    <property type="term" value="P:mitotic recombination-dependent replication fork processing"/>
    <property type="evidence" value="ECO:0007669"/>
    <property type="project" value="InterPro"/>
</dbReference>
<evidence type="ECO:0000256" key="5">
    <source>
        <dbReference type="ARBA" id="ARBA00023125"/>
    </source>
</evidence>
<evidence type="ECO:0000256" key="7">
    <source>
        <dbReference type="RuleBase" id="RU003422"/>
    </source>
</evidence>